<feature type="transmembrane region" description="Helical" evidence="8">
    <location>
        <begin position="28"/>
        <end position="50"/>
    </location>
</feature>
<dbReference type="Proteomes" id="UP001348641">
    <property type="component" value="Unassembled WGS sequence"/>
</dbReference>
<name>A0ABU7L1R9_9ACTN</name>
<feature type="transmembrane region" description="Helical" evidence="8">
    <location>
        <begin position="56"/>
        <end position="76"/>
    </location>
</feature>
<organism evidence="10 11">
    <name type="scientific">Nocardiopsis tropica</name>
    <dbReference type="NCBI Taxonomy" id="109330"/>
    <lineage>
        <taxon>Bacteria</taxon>
        <taxon>Bacillati</taxon>
        <taxon>Actinomycetota</taxon>
        <taxon>Actinomycetes</taxon>
        <taxon>Streptosporangiales</taxon>
        <taxon>Nocardiopsidaceae</taxon>
        <taxon>Nocardiopsis</taxon>
    </lineage>
</organism>
<dbReference type="EMBL" id="JAUUCC010000185">
    <property type="protein sequence ID" value="MEE2055483.1"/>
    <property type="molecule type" value="Genomic_DNA"/>
</dbReference>
<evidence type="ECO:0000256" key="8">
    <source>
        <dbReference type="SAM" id="Phobius"/>
    </source>
</evidence>
<gene>
    <name evidence="10" type="ORF">Q8A49_33805</name>
</gene>
<evidence type="ECO:0000256" key="5">
    <source>
        <dbReference type="ARBA" id="ARBA00022989"/>
    </source>
</evidence>
<comment type="caution">
    <text evidence="10">The sequence shown here is derived from an EMBL/GenBank/DDBJ whole genome shotgun (WGS) entry which is preliminary data.</text>
</comment>
<keyword evidence="5 8" id="KW-1133">Transmembrane helix</keyword>
<evidence type="ECO:0000256" key="6">
    <source>
        <dbReference type="ARBA" id="ARBA00023118"/>
    </source>
</evidence>
<evidence type="ECO:0000256" key="2">
    <source>
        <dbReference type="ARBA" id="ARBA00022475"/>
    </source>
</evidence>
<keyword evidence="2" id="KW-1003">Cell membrane</keyword>
<sequence length="143" mass="14831">MTADDSRVPLDAYIDETRAELARADAKASMLAALGGASLAVLAAGPLLTGDTAGHWVVRAGALLLVLALVVLLSVVRPKVAGAPFARITADPTRWRPERTRERLVALAAVATGKFRRIRIAVDLLICAALVIGAGLAWIGAAS</sequence>
<evidence type="ECO:0000259" key="9">
    <source>
        <dbReference type="Pfam" id="PF18967"/>
    </source>
</evidence>
<evidence type="ECO:0000256" key="1">
    <source>
        <dbReference type="ARBA" id="ARBA00004236"/>
    </source>
</evidence>
<evidence type="ECO:0000313" key="11">
    <source>
        <dbReference type="Proteomes" id="UP001348641"/>
    </source>
</evidence>
<evidence type="ECO:0000313" key="10">
    <source>
        <dbReference type="EMBL" id="MEE2055483.1"/>
    </source>
</evidence>
<feature type="domain" description="Pycsar effector protein" evidence="9">
    <location>
        <begin position="13"/>
        <end position="137"/>
    </location>
</feature>
<feature type="transmembrane region" description="Helical" evidence="8">
    <location>
        <begin position="120"/>
        <end position="141"/>
    </location>
</feature>
<keyword evidence="3 8" id="KW-0812">Transmembrane</keyword>
<evidence type="ECO:0000256" key="7">
    <source>
        <dbReference type="ARBA" id="ARBA00023136"/>
    </source>
</evidence>
<reference evidence="10 11" key="1">
    <citation type="submission" date="2023-07" db="EMBL/GenBank/DDBJ databases">
        <authorList>
            <person name="Girao M."/>
            <person name="Carvalho M.F."/>
        </authorList>
    </citation>
    <scope>NUCLEOTIDE SEQUENCE [LARGE SCALE GENOMIC DNA]</scope>
    <source>
        <strain evidence="10 11">66/93</strain>
    </source>
</reference>
<comment type="subcellular location">
    <subcellularLocation>
        <location evidence="1">Cell membrane</location>
    </subcellularLocation>
</comment>
<keyword evidence="7 8" id="KW-0472">Membrane</keyword>
<evidence type="ECO:0000256" key="3">
    <source>
        <dbReference type="ARBA" id="ARBA00022692"/>
    </source>
</evidence>
<dbReference type="RefSeq" id="WP_330162237.1">
    <property type="nucleotide sequence ID" value="NZ_JAUUCC010000185.1"/>
</dbReference>
<accession>A0ABU7L1R9</accession>
<keyword evidence="4" id="KW-0547">Nucleotide-binding</keyword>
<evidence type="ECO:0000256" key="4">
    <source>
        <dbReference type="ARBA" id="ARBA00022741"/>
    </source>
</evidence>
<proteinExistence type="predicted"/>
<dbReference type="Pfam" id="PF18967">
    <property type="entry name" value="PycTM"/>
    <property type="match status" value="1"/>
</dbReference>
<dbReference type="InterPro" id="IPR043760">
    <property type="entry name" value="PycTM_dom"/>
</dbReference>
<protein>
    <recommendedName>
        <fullName evidence="9">Pycsar effector protein domain-containing protein</fullName>
    </recommendedName>
</protein>
<keyword evidence="6" id="KW-0051">Antiviral defense</keyword>